<accession>A0A1Z8AJJ0</accession>
<name>A0A1Z8AJJ0_9FLAO</name>
<gene>
    <name evidence="2" type="ORF">A9Q93_12775</name>
</gene>
<reference evidence="3" key="1">
    <citation type="journal article" date="2017" name="Proc. Natl. Acad. Sci. U.S.A.">
        <title>Simulation of Deepwater Horizon oil plume reveals substrate specialization within a complex community of hydrocarbon-degraders.</title>
        <authorList>
            <person name="Hu P."/>
            <person name="Dubinsky E.A."/>
            <person name="Probst A.J."/>
            <person name="Wang J."/>
            <person name="Sieber C.M.K."/>
            <person name="Tom L.M."/>
            <person name="Gardinali P."/>
            <person name="Banfield J.F."/>
            <person name="Atlas R.M."/>
            <person name="Andersen G.L."/>
        </authorList>
    </citation>
    <scope>NUCLEOTIDE SEQUENCE [LARGE SCALE GENOMIC DNA]</scope>
</reference>
<evidence type="ECO:0000313" key="2">
    <source>
        <dbReference type="EMBL" id="OUS10512.1"/>
    </source>
</evidence>
<dbReference type="Proteomes" id="UP000196102">
    <property type="component" value="Unassembled WGS sequence"/>
</dbReference>
<feature type="transmembrane region" description="Helical" evidence="1">
    <location>
        <begin position="16"/>
        <end position="33"/>
    </location>
</feature>
<proteinExistence type="predicted"/>
<protein>
    <submittedName>
        <fullName evidence="2">Uncharacterized protein</fullName>
    </submittedName>
</protein>
<comment type="caution">
    <text evidence="2">The sequence shown here is derived from an EMBL/GenBank/DDBJ whole genome shotgun (WGS) entry which is preliminary data.</text>
</comment>
<dbReference type="RefSeq" id="WP_303687836.1">
    <property type="nucleotide sequence ID" value="NZ_CAJXYO010000032.1"/>
</dbReference>
<sequence length="119" mass="13524">MHFTYIAAPALHSSQPIYYGLVLLCVSILVLVIRQETKAAKAASSLQSRYLEIQLELSVTTQSNHNSHKLMSMELDAINKSFSTFKNNNNVDFKNLGLEKAALECSFLLKTYQRIWEQL</sequence>
<dbReference type="AlphaFoldDB" id="A0A1Z8AJJ0"/>
<organism evidence="2 3">
    <name type="scientific">Nonlabens dokdonensis</name>
    <dbReference type="NCBI Taxonomy" id="328515"/>
    <lineage>
        <taxon>Bacteria</taxon>
        <taxon>Pseudomonadati</taxon>
        <taxon>Bacteroidota</taxon>
        <taxon>Flavobacteriia</taxon>
        <taxon>Flavobacteriales</taxon>
        <taxon>Flavobacteriaceae</taxon>
        <taxon>Nonlabens</taxon>
    </lineage>
</organism>
<evidence type="ECO:0000256" key="1">
    <source>
        <dbReference type="SAM" id="Phobius"/>
    </source>
</evidence>
<keyword evidence="1" id="KW-1133">Transmembrane helix</keyword>
<keyword evidence="1" id="KW-0812">Transmembrane</keyword>
<dbReference type="EMBL" id="MAAX01000195">
    <property type="protein sequence ID" value="OUS10512.1"/>
    <property type="molecule type" value="Genomic_DNA"/>
</dbReference>
<keyword evidence="1" id="KW-0472">Membrane</keyword>
<evidence type="ECO:0000313" key="3">
    <source>
        <dbReference type="Proteomes" id="UP000196102"/>
    </source>
</evidence>